<feature type="coiled-coil region" evidence="1">
    <location>
        <begin position="17"/>
        <end position="44"/>
    </location>
</feature>
<proteinExistence type="predicted"/>
<comment type="caution">
    <text evidence="3">The sequence shown here is derived from an EMBL/GenBank/DDBJ whole genome shotgun (WGS) entry which is preliminary data.</text>
</comment>
<gene>
    <name evidence="3" type="ORF">ACFQL7_20895</name>
</gene>
<dbReference type="AlphaFoldDB" id="A0ABD5YUE5"/>
<accession>A0ABD5YUE5</accession>
<evidence type="ECO:0000256" key="1">
    <source>
        <dbReference type="SAM" id="Coils"/>
    </source>
</evidence>
<evidence type="ECO:0000313" key="3">
    <source>
        <dbReference type="EMBL" id="MFC7192012.1"/>
    </source>
</evidence>
<reference evidence="3 4" key="1">
    <citation type="journal article" date="2019" name="Int. J. Syst. Evol. Microbiol.">
        <title>The Global Catalogue of Microorganisms (GCM) 10K type strain sequencing project: providing services to taxonomists for standard genome sequencing and annotation.</title>
        <authorList>
            <consortium name="The Broad Institute Genomics Platform"/>
            <consortium name="The Broad Institute Genome Sequencing Center for Infectious Disease"/>
            <person name="Wu L."/>
            <person name="Ma J."/>
        </authorList>
    </citation>
    <scope>NUCLEOTIDE SEQUENCE [LARGE SCALE GENOMIC DNA]</scope>
    <source>
        <strain evidence="3 4">RDMS1</strain>
    </source>
</reference>
<feature type="region of interest" description="Disordered" evidence="2">
    <location>
        <begin position="76"/>
        <end position="131"/>
    </location>
</feature>
<evidence type="ECO:0000256" key="2">
    <source>
        <dbReference type="SAM" id="MobiDB-lite"/>
    </source>
</evidence>
<sequence>MEEGDLRSTLSDFMDKVSDNVSEFEELEEERDELAEKVEEATGYFAEKASEHVRLEEDLIADRFSFSEVVEMAEDAEAATEVVEENDEDSEAESESTFDDKPERAPQPEGDSNSTFAKEANTTLESLGLVE</sequence>
<dbReference type="RefSeq" id="WP_264822320.1">
    <property type="nucleotide sequence ID" value="NZ_CP110249.1"/>
</dbReference>
<dbReference type="EMBL" id="JBHTAX010000002">
    <property type="protein sequence ID" value="MFC7192012.1"/>
    <property type="molecule type" value="Genomic_DNA"/>
</dbReference>
<feature type="compositionally biased region" description="Acidic residues" evidence="2">
    <location>
        <begin position="76"/>
        <end position="97"/>
    </location>
</feature>
<evidence type="ECO:0000313" key="4">
    <source>
        <dbReference type="Proteomes" id="UP001596417"/>
    </source>
</evidence>
<keyword evidence="4" id="KW-1185">Reference proteome</keyword>
<name>A0ABD5YUE5_9EURY</name>
<organism evidence="3 4">
    <name type="scientific">Halocatena marina</name>
    <dbReference type="NCBI Taxonomy" id="2934937"/>
    <lineage>
        <taxon>Archaea</taxon>
        <taxon>Methanobacteriati</taxon>
        <taxon>Methanobacteriota</taxon>
        <taxon>Stenosarchaea group</taxon>
        <taxon>Halobacteria</taxon>
        <taxon>Halobacteriales</taxon>
        <taxon>Natronomonadaceae</taxon>
        <taxon>Halocatena</taxon>
    </lineage>
</organism>
<feature type="compositionally biased region" description="Polar residues" evidence="2">
    <location>
        <begin position="110"/>
        <end position="125"/>
    </location>
</feature>
<dbReference type="GeneID" id="76201650"/>
<dbReference type="Proteomes" id="UP001596417">
    <property type="component" value="Unassembled WGS sequence"/>
</dbReference>
<protein>
    <submittedName>
        <fullName evidence="3">Uncharacterized protein</fullName>
    </submittedName>
</protein>
<keyword evidence="1" id="KW-0175">Coiled coil</keyword>